<dbReference type="AlphaFoldDB" id="A0A0C9UZU5"/>
<name>A0A0C9UZU5_9AGAM</name>
<dbReference type="Proteomes" id="UP000053820">
    <property type="component" value="Unassembled WGS sequence"/>
</dbReference>
<gene>
    <name evidence="1" type="ORF">HYDPIDRAFT_34072</name>
</gene>
<organism evidence="1 2">
    <name type="scientific">Hydnomerulius pinastri MD-312</name>
    <dbReference type="NCBI Taxonomy" id="994086"/>
    <lineage>
        <taxon>Eukaryota</taxon>
        <taxon>Fungi</taxon>
        <taxon>Dikarya</taxon>
        <taxon>Basidiomycota</taxon>
        <taxon>Agaricomycotina</taxon>
        <taxon>Agaricomycetes</taxon>
        <taxon>Agaricomycetidae</taxon>
        <taxon>Boletales</taxon>
        <taxon>Boletales incertae sedis</taxon>
        <taxon>Leucogyrophana</taxon>
    </lineage>
</organism>
<evidence type="ECO:0000313" key="1">
    <source>
        <dbReference type="EMBL" id="KIJ58544.1"/>
    </source>
</evidence>
<evidence type="ECO:0000313" key="2">
    <source>
        <dbReference type="Proteomes" id="UP000053820"/>
    </source>
</evidence>
<sequence>MDVDAKGASAAVSKTAMLAPGSTVQPKRTIDLKSMVSSQGGHLMSNKNCKLPNGSFKHTHKCYEEILVPAPKKQPDSEAELVPVTSLPQWARAVFTVQKLNRVQSKLHPVTFGTDEPVLLCPFQCMRTLLEDQDLACTLTNLSREGVRTQAAPRQEMVDVTVGGSWSGMLPRASTLTSLPVAVSTCGEYVVISTPSPS</sequence>
<dbReference type="EMBL" id="KN839928">
    <property type="protein sequence ID" value="KIJ58544.1"/>
    <property type="molecule type" value="Genomic_DNA"/>
</dbReference>
<dbReference type="HOGENOM" id="CLU_1378300_0_0_1"/>
<proteinExistence type="predicted"/>
<accession>A0A0C9UZU5</accession>
<keyword evidence="2" id="KW-1185">Reference proteome</keyword>
<protein>
    <submittedName>
        <fullName evidence="1">Uncharacterized protein</fullName>
    </submittedName>
</protein>
<dbReference type="OrthoDB" id="5575at2759"/>
<reference evidence="1 2" key="1">
    <citation type="submission" date="2014-04" db="EMBL/GenBank/DDBJ databases">
        <title>Evolutionary Origins and Diversification of the Mycorrhizal Mutualists.</title>
        <authorList>
            <consortium name="DOE Joint Genome Institute"/>
            <consortium name="Mycorrhizal Genomics Consortium"/>
            <person name="Kohler A."/>
            <person name="Kuo A."/>
            <person name="Nagy L.G."/>
            <person name="Floudas D."/>
            <person name="Copeland A."/>
            <person name="Barry K.W."/>
            <person name="Cichocki N."/>
            <person name="Veneault-Fourrey C."/>
            <person name="LaButti K."/>
            <person name="Lindquist E.A."/>
            <person name="Lipzen A."/>
            <person name="Lundell T."/>
            <person name="Morin E."/>
            <person name="Murat C."/>
            <person name="Riley R."/>
            <person name="Ohm R."/>
            <person name="Sun H."/>
            <person name="Tunlid A."/>
            <person name="Henrissat B."/>
            <person name="Grigoriev I.V."/>
            <person name="Hibbett D.S."/>
            <person name="Martin F."/>
        </authorList>
    </citation>
    <scope>NUCLEOTIDE SEQUENCE [LARGE SCALE GENOMIC DNA]</scope>
    <source>
        <strain evidence="1 2">MD-312</strain>
    </source>
</reference>